<protein>
    <submittedName>
        <fullName evidence="2">Uncharacterized protein</fullName>
    </submittedName>
</protein>
<organism evidence="2 3">
    <name type="scientific">Ajellomyces capsulatus (strain H88)</name>
    <name type="common">Darling's disease fungus</name>
    <name type="synonym">Histoplasma capsulatum</name>
    <dbReference type="NCBI Taxonomy" id="544711"/>
    <lineage>
        <taxon>Eukaryota</taxon>
        <taxon>Fungi</taxon>
        <taxon>Dikarya</taxon>
        <taxon>Ascomycota</taxon>
        <taxon>Pezizomycotina</taxon>
        <taxon>Eurotiomycetes</taxon>
        <taxon>Eurotiomycetidae</taxon>
        <taxon>Onygenales</taxon>
        <taxon>Ajellomycetaceae</taxon>
        <taxon>Histoplasma</taxon>
    </lineage>
</organism>
<name>A0A8A1LW37_AJEC8</name>
<keyword evidence="1" id="KW-0472">Membrane</keyword>
<evidence type="ECO:0000256" key="1">
    <source>
        <dbReference type="SAM" id="Phobius"/>
    </source>
</evidence>
<feature type="transmembrane region" description="Helical" evidence="1">
    <location>
        <begin position="27"/>
        <end position="46"/>
    </location>
</feature>
<sequence>MPVKVIDALNYTFNFLGFLRDEVPQRFLFLFIHFSLWMSTAIAGPVDTIQHYSLSAKYSSSNRSSELTSCYTV</sequence>
<reference evidence="2" key="1">
    <citation type="submission" date="2021-01" db="EMBL/GenBank/DDBJ databases">
        <title>Chromosome-level genome assembly of a human fungal pathogen reveals clustering of transcriptionally co-regulated genes.</title>
        <authorList>
            <person name="Voorhies M."/>
            <person name="Cohen S."/>
            <person name="Shea T.P."/>
            <person name="Petrus S."/>
            <person name="Munoz J.F."/>
            <person name="Poplawski S."/>
            <person name="Goldman W.E."/>
            <person name="Michael T."/>
            <person name="Cuomo C.A."/>
            <person name="Sil A."/>
            <person name="Beyhan S."/>
        </authorList>
    </citation>
    <scope>NUCLEOTIDE SEQUENCE</scope>
    <source>
        <strain evidence="2">H88</strain>
    </source>
</reference>
<dbReference type="VEuPathDB" id="FungiDB:I7I53_04301"/>
<dbReference type="EMBL" id="CP069106">
    <property type="protein sequence ID" value="QSS56157.1"/>
    <property type="molecule type" value="Genomic_DNA"/>
</dbReference>
<evidence type="ECO:0000313" key="3">
    <source>
        <dbReference type="Proteomes" id="UP000663419"/>
    </source>
</evidence>
<accession>A0A8A1LW37</accession>
<gene>
    <name evidence="2" type="ORF">I7I53_04301</name>
</gene>
<keyword evidence="1" id="KW-0812">Transmembrane</keyword>
<proteinExistence type="predicted"/>
<keyword evidence="1" id="KW-1133">Transmembrane helix</keyword>
<dbReference type="Proteomes" id="UP000663419">
    <property type="component" value="Chromosome 5"/>
</dbReference>
<dbReference type="AlphaFoldDB" id="A0A8A1LW37"/>
<evidence type="ECO:0000313" key="2">
    <source>
        <dbReference type="EMBL" id="QSS56157.1"/>
    </source>
</evidence>